<reference evidence="8" key="1">
    <citation type="submission" date="2022-11" db="EMBL/GenBank/DDBJ databases">
        <title>Centuries of genome instability and evolution in soft-shell clam transmissible cancer (bioRxiv).</title>
        <authorList>
            <person name="Hart S.F.M."/>
            <person name="Yonemitsu M.A."/>
            <person name="Giersch R.M."/>
            <person name="Beal B.F."/>
            <person name="Arriagada G."/>
            <person name="Davis B.W."/>
            <person name="Ostrander E.A."/>
            <person name="Goff S.P."/>
            <person name="Metzger M.J."/>
        </authorList>
    </citation>
    <scope>NUCLEOTIDE SEQUENCE</scope>
    <source>
        <strain evidence="8">MELC-2E11</strain>
        <tissue evidence="8">Siphon/mantle</tissue>
    </source>
</reference>
<evidence type="ECO:0000313" key="9">
    <source>
        <dbReference type="Proteomes" id="UP001164746"/>
    </source>
</evidence>
<keyword evidence="5" id="KW-0472">Membrane</keyword>
<evidence type="ECO:0000256" key="2">
    <source>
        <dbReference type="ARBA" id="ARBA00022475"/>
    </source>
</evidence>
<organism evidence="8 9">
    <name type="scientific">Mya arenaria</name>
    <name type="common">Soft-shell clam</name>
    <dbReference type="NCBI Taxonomy" id="6604"/>
    <lineage>
        <taxon>Eukaryota</taxon>
        <taxon>Metazoa</taxon>
        <taxon>Spiralia</taxon>
        <taxon>Lophotrochozoa</taxon>
        <taxon>Mollusca</taxon>
        <taxon>Bivalvia</taxon>
        <taxon>Autobranchia</taxon>
        <taxon>Heteroconchia</taxon>
        <taxon>Euheterodonta</taxon>
        <taxon>Imparidentia</taxon>
        <taxon>Neoheterodontei</taxon>
        <taxon>Myida</taxon>
        <taxon>Myoidea</taxon>
        <taxon>Myidae</taxon>
        <taxon>Mya</taxon>
    </lineage>
</organism>
<dbReference type="SUPFAM" id="SSF52540">
    <property type="entry name" value="P-loop containing nucleoside triphosphate hydrolases"/>
    <property type="match status" value="1"/>
</dbReference>
<dbReference type="SMART" id="SM00173">
    <property type="entry name" value="RAS"/>
    <property type="match status" value="1"/>
</dbReference>
<dbReference type="InterPro" id="IPR001806">
    <property type="entry name" value="Small_GTPase"/>
</dbReference>
<keyword evidence="4" id="KW-0547">Nucleotide-binding</keyword>
<dbReference type="Pfam" id="PF00071">
    <property type="entry name" value="Ras"/>
    <property type="match status" value="1"/>
</dbReference>
<dbReference type="NCBIfam" id="TIGR00231">
    <property type="entry name" value="small_GTP"/>
    <property type="match status" value="1"/>
</dbReference>
<dbReference type="SMART" id="SM00174">
    <property type="entry name" value="RHO"/>
    <property type="match status" value="1"/>
</dbReference>
<dbReference type="Proteomes" id="UP001164746">
    <property type="component" value="Chromosome 2"/>
</dbReference>
<keyword evidence="4" id="KW-0342">GTP-binding</keyword>
<sequence>MLQRINMKVLIDKAIPMEKDLIKQNFRVVVMGTAGVGKSSIISKFMNDKFTESHKETIEELHRHRMRFESVSVEIDILDTSGSHQFPAMRKLAIATGDAFLLVFSANNPESFETVKQLRDEIREQKQKGKYSIVVVANKTDLDTDDSHSHAVTDSVVCMDWEEKFVTTSAKTGDNIDTVFQALEDKIRERITLEEKRLSFIRRISMPVMRIAKSEKAAPGFFKSKSRTHSMDNSN</sequence>
<dbReference type="PANTHER" id="PTHR46149">
    <property type="entry name" value="MIP08469P"/>
    <property type="match status" value="1"/>
</dbReference>
<name>A0ABY7DFS5_MYAAR</name>
<keyword evidence="2" id="KW-1003">Cell membrane</keyword>
<dbReference type="Gene3D" id="3.40.50.300">
    <property type="entry name" value="P-loop containing nucleotide triphosphate hydrolases"/>
    <property type="match status" value="1"/>
</dbReference>
<keyword evidence="6" id="KW-0449">Lipoprotein</keyword>
<dbReference type="InterPro" id="IPR052236">
    <property type="entry name" value="Small_GTPase_RasD"/>
</dbReference>
<evidence type="ECO:0000256" key="6">
    <source>
        <dbReference type="ARBA" id="ARBA00023288"/>
    </source>
</evidence>
<dbReference type="InterPro" id="IPR005225">
    <property type="entry name" value="Small_GTP-bd"/>
</dbReference>
<comment type="similarity">
    <text evidence="7">Belongs to the small GTPase superfamily. RasD family.</text>
</comment>
<keyword evidence="9" id="KW-1185">Reference proteome</keyword>
<comment type="subcellular location">
    <subcellularLocation>
        <location evidence="1">Cell membrane</location>
        <topology evidence="1">Lipid-anchor</topology>
    </subcellularLocation>
</comment>
<dbReference type="PRINTS" id="PR00449">
    <property type="entry name" value="RASTRNSFRMNG"/>
</dbReference>
<dbReference type="PROSITE" id="PS51421">
    <property type="entry name" value="RAS"/>
    <property type="match status" value="1"/>
</dbReference>
<protein>
    <submittedName>
        <fullName evidence="8">RHES-like protein</fullName>
    </submittedName>
</protein>
<dbReference type="InterPro" id="IPR027417">
    <property type="entry name" value="P-loop_NTPase"/>
</dbReference>
<keyword evidence="3" id="KW-0488">Methylation</keyword>
<dbReference type="SMART" id="SM00175">
    <property type="entry name" value="RAB"/>
    <property type="match status" value="1"/>
</dbReference>
<dbReference type="EMBL" id="CP111013">
    <property type="protein sequence ID" value="WAQ96526.1"/>
    <property type="molecule type" value="Genomic_DNA"/>
</dbReference>
<proteinExistence type="inferred from homology"/>
<gene>
    <name evidence="8" type="ORF">MAR_029216</name>
</gene>
<evidence type="ECO:0000256" key="1">
    <source>
        <dbReference type="ARBA" id="ARBA00004193"/>
    </source>
</evidence>
<dbReference type="PROSITE" id="PS51419">
    <property type="entry name" value="RAB"/>
    <property type="match status" value="1"/>
</dbReference>
<evidence type="ECO:0000256" key="4">
    <source>
        <dbReference type="ARBA" id="ARBA00023134"/>
    </source>
</evidence>
<evidence type="ECO:0000256" key="7">
    <source>
        <dbReference type="ARBA" id="ARBA00038061"/>
    </source>
</evidence>
<evidence type="ECO:0000256" key="3">
    <source>
        <dbReference type="ARBA" id="ARBA00022481"/>
    </source>
</evidence>
<accession>A0ABY7DFS5</accession>
<evidence type="ECO:0000313" key="8">
    <source>
        <dbReference type="EMBL" id="WAQ96526.1"/>
    </source>
</evidence>
<evidence type="ECO:0000256" key="5">
    <source>
        <dbReference type="ARBA" id="ARBA00023136"/>
    </source>
</evidence>